<dbReference type="Pfam" id="PF05699">
    <property type="entry name" value="Dimer_Tnp_hAT"/>
    <property type="match status" value="1"/>
</dbReference>
<feature type="compositionally biased region" description="Basic and acidic residues" evidence="1">
    <location>
        <begin position="315"/>
        <end position="334"/>
    </location>
</feature>
<proteinExistence type="predicted"/>
<dbReference type="InterPro" id="IPR008906">
    <property type="entry name" value="HATC_C_dom"/>
</dbReference>
<evidence type="ECO:0000256" key="1">
    <source>
        <dbReference type="SAM" id="MobiDB-lite"/>
    </source>
</evidence>
<evidence type="ECO:0000313" key="4">
    <source>
        <dbReference type="Proteomes" id="UP000013827"/>
    </source>
</evidence>
<organism evidence="3 4">
    <name type="scientific">Emiliania huxleyi (strain CCMP1516)</name>
    <dbReference type="NCBI Taxonomy" id="280463"/>
    <lineage>
        <taxon>Eukaryota</taxon>
        <taxon>Haptista</taxon>
        <taxon>Haptophyta</taxon>
        <taxon>Prymnesiophyceae</taxon>
        <taxon>Isochrysidales</taxon>
        <taxon>Noelaerhabdaceae</taxon>
        <taxon>Emiliania</taxon>
    </lineage>
</organism>
<dbReference type="SUPFAM" id="SSF53098">
    <property type="entry name" value="Ribonuclease H-like"/>
    <property type="match status" value="1"/>
</dbReference>
<feature type="compositionally biased region" description="Acidic residues" evidence="1">
    <location>
        <begin position="160"/>
        <end position="186"/>
    </location>
</feature>
<feature type="compositionally biased region" description="Low complexity" evidence="1">
    <location>
        <begin position="187"/>
        <end position="202"/>
    </location>
</feature>
<dbReference type="GO" id="GO:0046983">
    <property type="term" value="F:protein dimerization activity"/>
    <property type="evidence" value="ECO:0007669"/>
    <property type="project" value="InterPro"/>
</dbReference>
<feature type="region of interest" description="Disordered" evidence="1">
    <location>
        <begin position="73"/>
        <end position="334"/>
    </location>
</feature>
<dbReference type="InterPro" id="IPR012337">
    <property type="entry name" value="RNaseH-like_sf"/>
</dbReference>
<dbReference type="RefSeq" id="XP_005771433.1">
    <property type="nucleotide sequence ID" value="XM_005771376.1"/>
</dbReference>
<dbReference type="PaxDb" id="2903-EOD19004"/>
<dbReference type="HOGENOM" id="CLU_567956_0_0_1"/>
<evidence type="ECO:0000313" key="3">
    <source>
        <dbReference type="EnsemblProtists" id="EOD19004"/>
    </source>
</evidence>
<accession>A0A0D3J669</accession>
<evidence type="ECO:0000259" key="2">
    <source>
        <dbReference type="Pfam" id="PF05699"/>
    </source>
</evidence>
<name>A0A0D3J669_EMIH1</name>
<dbReference type="EnsemblProtists" id="EOD19004">
    <property type="protein sequence ID" value="EOD19004"/>
    <property type="gene ID" value="EMIHUDRAFT_118232"/>
</dbReference>
<feature type="compositionally biased region" description="Basic residues" evidence="1">
    <location>
        <begin position="138"/>
        <end position="154"/>
    </location>
</feature>
<dbReference type="GeneID" id="17264550"/>
<dbReference type="AlphaFoldDB" id="A0A0D3J669"/>
<dbReference type="KEGG" id="ehx:EMIHUDRAFT_118232"/>
<feature type="domain" description="HAT C-terminal dimerisation" evidence="2">
    <location>
        <begin position="421"/>
        <end position="476"/>
    </location>
</feature>
<feature type="compositionally biased region" description="Basic residues" evidence="1">
    <location>
        <begin position="224"/>
        <end position="233"/>
    </location>
</feature>
<protein>
    <recommendedName>
        <fullName evidence="2">HAT C-terminal dimerisation domain-containing protein</fullName>
    </recommendedName>
</protein>
<sequence>MAFMPPTPPLWNPDESGAYGGDSVAELDLGTVLALLACGVGVSLCCISCWTNRDPLLDELAIQLEPRLLTRGAPASEDALPRPAAPRRRRDSPRKKLRDRYDAEESGQGAHNDDDSTGSETSSESLAAGQTFRAGPPGRRRARAGGRRAGRRPRGGGGESESEEEDSDDDDEADGEESSDADDDVEASSSHGSRASGCSSLSDHLTAVLQSQRSGGAGGSARGARARRGRRRPPANTRALLAAAFEDDDDAPPPPPPPQSSLELASVVPPDSGAAEEAATSPPETDPVAKAWSVQASPETTRVWAERAAAAEAAARQELEREREERAAAERQELEERLAQATARLDKAKEALSGRHSLGGRSADAKVGGSRDYTSVDVEALNFTGIKKEVAPADSTPVLDEQYLAESEESARARRARVVEKAKETKWPALAKMVKQYFAAPASSAGVERVFSAAGKMHGDLQKSAKDTTLEHSLFAAFNTE</sequence>
<keyword evidence="4" id="KW-1185">Reference proteome</keyword>
<feature type="region of interest" description="Disordered" evidence="1">
    <location>
        <begin position="349"/>
        <end position="370"/>
    </location>
</feature>
<reference evidence="3" key="2">
    <citation type="submission" date="2024-10" db="UniProtKB">
        <authorList>
            <consortium name="EnsemblProtists"/>
        </authorList>
    </citation>
    <scope>IDENTIFICATION</scope>
</reference>
<dbReference type="Proteomes" id="UP000013827">
    <property type="component" value="Unassembled WGS sequence"/>
</dbReference>
<reference evidence="4" key="1">
    <citation type="journal article" date="2013" name="Nature">
        <title>Pan genome of the phytoplankton Emiliania underpins its global distribution.</title>
        <authorList>
            <person name="Read B.A."/>
            <person name="Kegel J."/>
            <person name="Klute M.J."/>
            <person name="Kuo A."/>
            <person name="Lefebvre S.C."/>
            <person name="Maumus F."/>
            <person name="Mayer C."/>
            <person name="Miller J."/>
            <person name="Monier A."/>
            <person name="Salamov A."/>
            <person name="Young J."/>
            <person name="Aguilar M."/>
            <person name="Claverie J.M."/>
            <person name="Frickenhaus S."/>
            <person name="Gonzalez K."/>
            <person name="Herman E.K."/>
            <person name="Lin Y.C."/>
            <person name="Napier J."/>
            <person name="Ogata H."/>
            <person name="Sarno A.F."/>
            <person name="Shmutz J."/>
            <person name="Schroeder D."/>
            <person name="de Vargas C."/>
            <person name="Verret F."/>
            <person name="von Dassow P."/>
            <person name="Valentin K."/>
            <person name="Van de Peer Y."/>
            <person name="Wheeler G."/>
            <person name="Dacks J.B."/>
            <person name="Delwiche C.F."/>
            <person name="Dyhrman S.T."/>
            <person name="Glockner G."/>
            <person name="John U."/>
            <person name="Richards T."/>
            <person name="Worden A.Z."/>
            <person name="Zhang X."/>
            <person name="Grigoriev I.V."/>
            <person name="Allen A.E."/>
            <person name="Bidle K."/>
            <person name="Borodovsky M."/>
            <person name="Bowler C."/>
            <person name="Brownlee C."/>
            <person name="Cock J.M."/>
            <person name="Elias M."/>
            <person name="Gladyshev V.N."/>
            <person name="Groth M."/>
            <person name="Guda C."/>
            <person name="Hadaegh A."/>
            <person name="Iglesias-Rodriguez M.D."/>
            <person name="Jenkins J."/>
            <person name="Jones B.M."/>
            <person name="Lawson T."/>
            <person name="Leese F."/>
            <person name="Lindquist E."/>
            <person name="Lobanov A."/>
            <person name="Lomsadze A."/>
            <person name="Malik S.B."/>
            <person name="Marsh M.E."/>
            <person name="Mackinder L."/>
            <person name="Mock T."/>
            <person name="Mueller-Roeber B."/>
            <person name="Pagarete A."/>
            <person name="Parker M."/>
            <person name="Probert I."/>
            <person name="Quesneville H."/>
            <person name="Raines C."/>
            <person name="Rensing S.A."/>
            <person name="Riano-Pachon D.M."/>
            <person name="Richier S."/>
            <person name="Rokitta S."/>
            <person name="Shiraiwa Y."/>
            <person name="Soanes D.M."/>
            <person name="van der Giezen M."/>
            <person name="Wahlund T.M."/>
            <person name="Williams B."/>
            <person name="Wilson W."/>
            <person name="Wolfe G."/>
            <person name="Wurch L.L."/>
        </authorList>
    </citation>
    <scope>NUCLEOTIDE SEQUENCE</scope>
</reference>
<feature type="compositionally biased region" description="Basic residues" evidence="1">
    <location>
        <begin position="85"/>
        <end position="98"/>
    </location>
</feature>